<feature type="transmembrane region" description="Helical" evidence="1">
    <location>
        <begin position="6"/>
        <end position="30"/>
    </location>
</feature>
<dbReference type="InterPro" id="IPR029044">
    <property type="entry name" value="Nucleotide-diphossugar_trans"/>
</dbReference>
<dbReference type="AlphaFoldDB" id="A0A1I0E0I2"/>
<dbReference type="OrthoDB" id="9806525at2"/>
<keyword evidence="1" id="KW-1133">Transmembrane helix</keyword>
<dbReference type="Proteomes" id="UP000199345">
    <property type="component" value="Unassembled WGS sequence"/>
</dbReference>
<dbReference type="InterPro" id="IPR001173">
    <property type="entry name" value="Glyco_trans_2-like"/>
</dbReference>
<accession>A0A1I0E0I2</accession>
<evidence type="ECO:0000313" key="4">
    <source>
        <dbReference type="Proteomes" id="UP000199345"/>
    </source>
</evidence>
<dbReference type="Pfam" id="PF00535">
    <property type="entry name" value="Glycos_transf_2"/>
    <property type="match status" value="1"/>
</dbReference>
<organism evidence="3 4">
    <name type="scientific">Nitrosomonas marina</name>
    <dbReference type="NCBI Taxonomy" id="917"/>
    <lineage>
        <taxon>Bacteria</taxon>
        <taxon>Pseudomonadati</taxon>
        <taxon>Pseudomonadota</taxon>
        <taxon>Betaproteobacteria</taxon>
        <taxon>Nitrosomonadales</taxon>
        <taxon>Nitrosomonadaceae</taxon>
        <taxon>Nitrosomonas</taxon>
    </lineage>
</organism>
<dbReference type="EMBL" id="FOIA01000024">
    <property type="protein sequence ID" value="SET38516.1"/>
    <property type="molecule type" value="Genomic_DNA"/>
</dbReference>
<keyword evidence="3" id="KW-0808">Transferase</keyword>
<name>A0A1I0E0I2_9PROT</name>
<dbReference type="Gene3D" id="3.90.550.10">
    <property type="entry name" value="Spore Coat Polysaccharide Biosynthesis Protein SpsA, Chain A"/>
    <property type="match status" value="1"/>
</dbReference>
<dbReference type="PANTHER" id="PTHR43646">
    <property type="entry name" value="GLYCOSYLTRANSFERASE"/>
    <property type="match status" value="1"/>
</dbReference>
<proteinExistence type="predicted"/>
<feature type="transmembrane region" description="Helical" evidence="1">
    <location>
        <begin position="341"/>
        <end position="365"/>
    </location>
</feature>
<evidence type="ECO:0000256" key="1">
    <source>
        <dbReference type="SAM" id="Phobius"/>
    </source>
</evidence>
<dbReference type="PANTHER" id="PTHR43646:SF3">
    <property type="entry name" value="SLR1566 PROTEIN"/>
    <property type="match status" value="1"/>
</dbReference>
<dbReference type="SUPFAM" id="SSF53448">
    <property type="entry name" value="Nucleotide-diphospho-sugar transferases"/>
    <property type="match status" value="1"/>
</dbReference>
<reference evidence="4" key="1">
    <citation type="submission" date="2016-10" db="EMBL/GenBank/DDBJ databases">
        <authorList>
            <person name="Varghese N."/>
            <person name="Submissions S."/>
        </authorList>
    </citation>
    <scope>NUCLEOTIDE SEQUENCE [LARGE SCALE GENOMIC DNA]</scope>
    <source>
        <strain evidence="4">Nm71</strain>
    </source>
</reference>
<sequence length="383" mass="42619">MFNPSLIGLLGFILGAIGVFGWSLILILPWRPASTYEQMEPKQSAHSASNLNDVTVLIPARNEAEYIRHTLETVYIQGTGLKIIVVDDQSTDQTAQLARANGARVISGTAPPAGWSGKLWALEQGLREVRTAYTLLLDADIALSPGIIAALLDKVTKEQCALVSIMAEPPLSNLVERSLMPAFIFFFKLLYPFGLTNKPSSSMAAAAGGCILVETQALRAVGAFTSLHNALIDDCTLAAHIKHAGNKIWLGLSHSVRSQRGYPGLETVWEMVSRTAYTQLNYSLPLLVLCTVIMVSMFWFGPFVFLLLPDDQKAYMLCAAAWLAMYLAYRPTLVYFHRSPIWVFALPVIGMLYLAMTWTSAIRYWRGERARWKDRRYESKTDY</sequence>
<evidence type="ECO:0000259" key="2">
    <source>
        <dbReference type="Pfam" id="PF00535"/>
    </source>
</evidence>
<gene>
    <name evidence="3" type="ORF">SAMN05216326_12410</name>
</gene>
<dbReference type="GO" id="GO:0016740">
    <property type="term" value="F:transferase activity"/>
    <property type="evidence" value="ECO:0007669"/>
    <property type="project" value="UniProtKB-KW"/>
</dbReference>
<evidence type="ECO:0000313" key="3">
    <source>
        <dbReference type="EMBL" id="SET38516.1"/>
    </source>
</evidence>
<feature type="domain" description="Glycosyltransferase 2-like" evidence="2">
    <location>
        <begin position="55"/>
        <end position="219"/>
    </location>
</feature>
<dbReference type="CDD" id="cd00761">
    <property type="entry name" value="Glyco_tranf_GTA_type"/>
    <property type="match status" value="1"/>
</dbReference>
<keyword evidence="4" id="KW-1185">Reference proteome</keyword>
<keyword evidence="1" id="KW-0812">Transmembrane</keyword>
<keyword evidence="1" id="KW-0472">Membrane</keyword>
<feature type="transmembrane region" description="Helical" evidence="1">
    <location>
        <begin position="282"/>
        <end position="307"/>
    </location>
</feature>
<protein>
    <submittedName>
        <fullName evidence="3">Hopene-associated glycosyltransferase HpnB</fullName>
    </submittedName>
</protein>
<dbReference type="RefSeq" id="WP_090659734.1">
    <property type="nucleotide sequence ID" value="NZ_FOIA01000024.1"/>
</dbReference>